<keyword evidence="4" id="KW-0406">Ion transport</keyword>
<name>A0A023B167_GRENI</name>
<dbReference type="OMA" id="PDCTQKS"/>
<dbReference type="InterPro" id="IPR005124">
    <property type="entry name" value="V-ATPase_G"/>
</dbReference>
<dbReference type="eggNOG" id="ENOG502SCCG">
    <property type="taxonomic scope" value="Eukaryota"/>
</dbReference>
<evidence type="ECO:0000313" key="6">
    <source>
        <dbReference type="Proteomes" id="UP000019763"/>
    </source>
</evidence>
<dbReference type="GO" id="GO:0016887">
    <property type="term" value="F:ATP hydrolysis activity"/>
    <property type="evidence" value="ECO:0007669"/>
    <property type="project" value="TreeGrafter"/>
</dbReference>
<evidence type="ECO:0000256" key="1">
    <source>
        <dbReference type="ARBA" id="ARBA00010066"/>
    </source>
</evidence>
<dbReference type="PANTHER" id="PTHR12713">
    <property type="entry name" value="VACUOLAR ATP SYNTHASE SUBUNIT G"/>
    <property type="match status" value="1"/>
</dbReference>
<evidence type="ECO:0000256" key="2">
    <source>
        <dbReference type="ARBA" id="ARBA00022448"/>
    </source>
</evidence>
<reference evidence="5" key="1">
    <citation type="submission" date="2013-12" db="EMBL/GenBank/DDBJ databases">
        <authorList>
            <person name="Omoto C.K."/>
            <person name="Sibley D."/>
            <person name="Venepally P."/>
            <person name="Hadjithomas M."/>
            <person name="Karamycheva S."/>
            <person name="Brunk B."/>
            <person name="Roos D."/>
            <person name="Caler E."/>
            <person name="Lorenzi H."/>
        </authorList>
    </citation>
    <scope>NUCLEOTIDE SEQUENCE</scope>
</reference>
<proteinExistence type="inferred from homology"/>
<dbReference type="Proteomes" id="UP000019763">
    <property type="component" value="Unassembled WGS sequence"/>
</dbReference>
<dbReference type="EMBL" id="AFNH02000996">
    <property type="protein sequence ID" value="EZG46253.1"/>
    <property type="molecule type" value="Genomic_DNA"/>
</dbReference>
<dbReference type="RefSeq" id="XP_011132323.1">
    <property type="nucleotide sequence ID" value="XM_011134021.1"/>
</dbReference>
<gene>
    <name evidence="5" type="ORF">GNI_134270</name>
</gene>
<dbReference type="Pfam" id="PF03179">
    <property type="entry name" value="V-ATPase_G"/>
    <property type="match status" value="1"/>
</dbReference>
<dbReference type="VEuPathDB" id="CryptoDB:GNI_134270"/>
<accession>A0A023B167</accession>
<keyword evidence="5" id="KW-0378">Hydrolase</keyword>
<evidence type="ECO:0000256" key="4">
    <source>
        <dbReference type="ARBA" id="ARBA00023065"/>
    </source>
</evidence>
<keyword evidence="2" id="KW-0813">Transport</keyword>
<organism evidence="5 6">
    <name type="scientific">Gregarina niphandrodes</name>
    <name type="common">Septate eugregarine</name>
    <dbReference type="NCBI Taxonomy" id="110365"/>
    <lineage>
        <taxon>Eukaryota</taxon>
        <taxon>Sar</taxon>
        <taxon>Alveolata</taxon>
        <taxon>Apicomplexa</taxon>
        <taxon>Conoidasida</taxon>
        <taxon>Gregarinasina</taxon>
        <taxon>Eugregarinorida</taxon>
        <taxon>Gregarinidae</taxon>
        <taxon>Gregarina</taxon>
    </lineage>
</organism>
<dbReference type="AlphaFoldDB" id="A0A023B167"/>
<protein>
    <submittedName>
        <fullName evidence="5">Vacuolar (H+)-ATPase G subunit</fullName>
        <ecNumber evidence="5">3.6.3.14</ecNumber>
    </submittedName>
</protein>
<dbReference type="GO" id="GO:0000221">
    <property type="term" value="C:vacuolar proton-transporting V-type ATPase, V1 domain"/>
    <property type="evidence" value="ECO:0007669"/>
    <property type="project" value="TreeGrafter"/>
</dbReference>
<dbReference type="GeneID" id="22914745"/>
<dbReference type="Gene3D" id="1.20.5.2950">
    <property type="match status" value="1"/>
</dbReference>
<evidence type="ECO:0000313" key="5">
    <source>
        <dbReference type="EMBL" id="EZG46253.1"/>
    </source>
</evidence>
<sequence>MVNQHIQKLIDAEQQADAIVKKAKENWVKKVKEAQSSAAQECEKFGESEEEKFRREYAEKFAAEDPTKNLEEQTKNDIEEIKHQYKRNRDSAVSLLLSGVVRVDTNPSPADIRRLKLHYLKTSA</sequence>
<comment type="similarity">
    <text evidence="1">Belongs to the V-ATPase G subunit family.</text>
</comment>
<dbReference type="EC" id="3.6.3.14" evidence="5"/>
<dbReference type="PANTHER" id="PTHR12713:SF11">
    <property type="entry name" value="V-TYPE PROTON ATPASE SUBUNIT G"/>
    <property type="match status" value="1"/>
</dbReference>
<evidence type="ECO:0000256" key="3">
    <source>
        <dbReference type="ARBA" id="ARBA00022781"/>
    </source>
</evidence>
<comment type="caution">
    <text evidence="5">The sequence shown here is derived from an EMBL/GenBank/DDBJ whole genome shotgun (WGS) entry which is preliminary data.</text>
</comment>
<dbReference type="GO" id="GO:0046961">
    <property type="term" value="F:proton-transporting ATPase activity, rotational mechanism"/>
    <property type="evidence" value="ECO:0007669"/>
    <property type="project" value="InterPro"/>
</dbReference>
<keyword evidence="6" id="KW-1185">Reference proteome</keyword>
<keyword evidence="3" id="KW-0375">Hydrogen ion transport</keyword>